<keyword evidence="7" id="KW-0325">Glycoprotein</keyword>
<gene>
    <name evidence="10" type="ORF">DFH94DRAFT_645008</name>
</gene>
<name>A0A9P5N0B0_9AGAM</name>
<evidence type="ECO:0000256" key="4">
    <source>
        <dbReference type="ARBA" id="ARBA00022692"/>
    </source>
</evidence>
<comment type="caution">
    <text evidence="10">The sequence shown here is derived from an EMBL/GenBank/DDBJ whole genome shotgun (WGS) entry which is preliminary data.</text>
</comment>
<dbReference type="InterPro" id="IPR049625">
    <property type="entry name" value="Glyco_transf_61_cat"/>
</dbReference>
<protein>
    <recommendedName>
        <fullName evidence="9">Glycosyltransferase 61 catalytic domain-containing protein</fullName>
    </recommendedName>
</protein>
<evidence type="ECO:0000259" key="9">
    <source>
        <dbReference type="Pfam" id="PF04577"/>
    </source>
</evidence>
<organism evidence="10 11">
    <name type="scientific">Russula ochroleuca</name>
    <dbReference type="NCBI Taxonomy" id="152965"/>
    <lineage>
        <taxon>Eukaryota</taxon>
        <taxon>Fungi</taxon>
        <taxon>Dikarya</taxon>
        <taxon>Basidiomycota</taxon>
        <taxon>Agaricomycotina</taxon>
        <taxon>Agaricomycetes</taxon>
        <taxon>Russulales</taxon>
        <taxon>Russulaceae</taxon>
        <taxon>Russula</taxon>
    </lineage>
</organism>
<keyword evidence="6" id="KW-0472">Membrane</keyword>
<dbReference type="GO" id="GO:0035269">
    <property type="term" value="P:protein O-linked glycosylation via mannose"/>
    <property type="evidence" value="ECO:0007669"/>
    <property type="project" value="TreeGrafter"/>
</dbReference>
<dbReference type="InterPro" id="IPR007657">
    <property type="entry name" value="Glycosyltransferase_61"/>
</dbReference>
<dbReference type="Pfam" id="PF04577">
    <property type="entry name" value="Glyco_transf_61"/>
    <property type="match status" value="1"/>
</dbReference>
<evidence type="ECO:0000256" key="5">
    <source>
        <dbReference type="ARBA" id="ARBA00022989"/>
    </source>
</evidence>
<keyword evidence="4" id="KW-0812">Transmembrane</keyword>
<keyword evidence="5" id="KW-1133">Transmembrane helix</keyword>
<dbReference type="GO" id="GO:0016020">
    <property type="term" value="C:membrane"/>
    <property type="evidence" value="ECO:0007669"/>
    <property type="project" value="UniProtKB-SubCell"/>
</dbReference>
<keyword evidence="11" id="KW-1185">Reference proteome</keyword>
<evidence type="ECO:0000313" key="10">
    <source>
        <dbReference type="EMBL" id="KAF8483324.1"/>
    </source>
</evidence>
<dbReference type="GO" id="GO:0097363">
    <property type="term" value="F:protein O-acetylglucosaminyltransferase activity"/>
    <property type="evidence" value="ECO:0007669"/>
    <property type="project" value="TreeGrafter"/>
</dbReference>
<keyword evidence="2" id="KW-0328">Glycosyltransferase</keyword>
<dbReference type="OrthoDB" id="529273at2759"/>
<proteinExistence type="predicted"/>
<evidence type="ECO:0000256" key="8">
    <source>
        <dbReference type="SAM" id="SignalP"/>
    </source>
</evidence>
<feature type="signal peptide" evidence="8">
    <location>
        <begin position="1"/>
        <end position="25"/>
    </location>
</feature>
<keyword evidence="3" id="KW-0808">Transferase</keyword>
<dbReference type="EMBL" id="WHVB01000004">
    <property type="protein sequence ID" value="KAF8483324.1"/>
    <property type="molecule type" value="Genomic_DNA"/>
</dbReference>
<dbReference type="GO" id="GO:0005783">
    <property type="term" value="C:endoplasmic reticulum"/>
    <property type="evidence" value="ECO:0007669"/>
    <property type="project" value="TreeGrafter"/>
</dbReference>
<evidence type="ECO:0000256" key="7">
    <source>
        <dbReference type="ARBA" id="ARBA00023180"/>
    </source>
</evidence>
<evidence type="ECO:0000256" key="1">
    <source>
        <dbReference type="ARBA" id="ARBA00004167"/>
    </source>
</evidence>
<keyword evidence="8" id="KW-0732">Signal</keyword>
<reference evidence="10" key="1">
    <citation type="submission" date="2019-10" db="EMBL/GenBank/DDBJ databases">
        <authorList>
            <consortium name="DOE Joint Genome Institute"/>
            <person name="Kuo A."/>
            <person name="Miyauchi S."/>
            <person name="Kiss E."/>
            <person name="Drula E."/>
            <person name="Kohler A."/>
            <person name="Sanchez-Garcia M."/>
            <person name="Andreopoulos B."/>
            <person name="Barry K.W."/>
            <person name="Bonito G."/>
            <person name="Buee M."/>
            <person name="Carver A."/>
            <person name="Chen C."/>
            <person name="Cichocki N."/>
            <person name="Clum A."/>
            <person name="Culley D."/>
            <person name="Crous P.W."/>
            <person name="Fauchery L."/>
            <person name="Girlanda M."/>
            <person name="Hayes R."/>
            <person name="Keri Z."/>
            <person name="LaButti K."/>
            <person name="Lipzen A."/>
            <person name="Lombard V."/>
            <person name="Magnuson J."/>
            <person name="Maillard F."/>
            <person name="Morin E."/>
            <person name="Murat C."/>
            <person name="Nolan M."/>
            <person name="Ohm R."/>
            <person name="Pangilinan J."/>
            <person name="Pereira M."/>
            <person name="Perotto S."/>
            <person name="Peter M."/>
            <person name="Riley R."/>
            <person name="Sitrit Y."/>
            <person name="Stielow B."/>
            <person name="Szollosi G."/>
            <person name="Zifcakova L."/>
            <person name="Stursova M."/>
            <person name="Spatafora J.W."/>
            <person name="Tedersoo L."/>
            <person name="Vaario L.-M."/>
            <person name="Yamada A."/>
            <person name="Yan M."/>
            <person name="Wang P."/>
            <person name="Xu J."/>
            <person name="Bruns T."/>
            <person name="Baldrian P."/>
            <person name="Vilgalys R."/>
            <person name="Henrissat B."/>
            <person name="Grigoriev I.V."/>
            <person name="Hibbett D."/>
            <person name="Nagy L.G."/>
            <person name="Martin F.M."/>
        </authorList>
    </citation>
    <scope>NUCLEOTIDE SEQUENCE</scope>
    <source>
        <strain evidence="10">Prilba</strain>
    </source>
</reference>
<dbReference type="PANTHER" id="PTHR20961">
    <property type="entry name" value="GLYCOSYLTRANSFERASE"/>
    <property type="match status" value="1"/>
</dbReference>
<feature type="chain" id="PRO_5040474630" description="Glycosyltransferase 61 catalytic domain-containing protein" evidence="8">
    <location>
        <begin position="26"/>
        <end position="474"/>
    </location>
</feature>
<dbReference type="AlphaFoldDB" id="A0A9P5N0B0"/>
<sequence>MHPPTQRELLLVAVLFIALLTYSSTRISHQGVSRIDLSSIWHDIPSPPKFSGIPTLPSDMRLSWGTSKVPRSRIIAHAPGWTIFDRMYIYNGTVYLVSDEPETFPDRKYMTSAGINIGNGPEMVAARQPTDKDMRIISTSAAKKLFGTGANRVQGVTWLVNDPRQFITHYYHWSAELFFGLWRTYSALDPFIPTSGKTALPPPRRLLFTHLDADHWRDYAAMNQWVLRTAFPSISMEFSDDWKDRAAMGVPFVFDRVVFADRAAAMSGEVFLRSQRSASEAFTLPGSPNWWSTFRDNVIQPTGLNASTGAGTRHNPVITYISRQDWGRRMLIQSDHEKLVEELYKLRDQYGYEVNVVSMDQLSRAEQLQLAGRTTIMMGVHGNGLTALLWMKPSPRSTVMEFFYPGGFAHDYEYTTRALGMVHYGFWGDSFFTGGDTPPPAYPEGFQGNEIPIDGEVVARQVHSRLSLAEEADD</sequence>
<accession>A0A9P5N0B0</accession>
<reference evidence="10" key="2">
    <citation type="journal article" date="2020" name="Nat. Commun.">
        <title>Large-scale genome sequencing of mycorrhizal fungi provides insights into the early evolution of symbiotic traits.</title>
        <authorList>
            <person name="Miyauchi S."/>
            <person name="Kiss E."/>
            <person name="Kuo A."/>
            <person name="Drula E."/>
            <person name="Kohler A."/>
            <person name="Sanchez-Garcia M."/>
            <person name="Morin E."/>
            <person name="Andreopoulos B."/>
            <person name="Barry K.W."/>
            <person name="Bonito G."/>
            <person name="Buee M."/>
            <person name="Carver A."/>
            <person name="Chen C."/>
            <person name="Cichocki N."/>
            <person name="Clum A."/>
            <person name="Culley D."/>
            <person name="Crous P.W."/>
            <person name="Fauchery L."/>
            <person name="Girlanda M."/>
            <person name="Hayes R.D."/>
            <person name="Keri Z."/>
            <person name="LaButti K."/>
            <person name="Lipzen A."/>
            <person name="Lombard V."/>
            <person name="Magnuson J."/>
            <person name="Maillard F."/>
            <person name="Murat C."/>
            <person name="Nolan M."/>
            <person name="Ohm R.A."/>
            <person name="Pangilinan J."/>
            <person name="Pereira M.F."/>
            <person name="Perotto S."/>
            <person name="Peter M."/>
            <person name="Pfister S."/>
            <person name="Riley R."/>
            <person name="Sitrit Y."/>
            <person name="Stielow J.B."/>
            <person name="Szollosi G."/>
            <person name="Zifcakova L."/>
            <person name="Stursova M."/>
            <person name="Spatafora J.W."/>
            <person name="Tedersoo L."/>
            <person name="Vaario L.M."/>
            <person name="Yamada A."/>
            <person name="Yan M."/>
            <person name="Wang P."/>
            <person name="Xu J."/>
            <person name="Bruns T."/>
            <person name="Baldrian P."/>
            <person name="Vilgalys R."/>
            <person name="Dunand C."/>
            <person name="Henrissat B."/>
            <person name="Grigoriev I.V."/>
            <person name="Hibbett D."/>
            <person name="Nagy L.G."/>
            <person name="Martin F.M."/>
        </authorList>
    </citation>
    <scope>NUCLEOTIDE SEQUENCE</scope>
    <source>
        <strain evidence="10">Prilba</strain>
    </source>
</reference>
<evidence type="ECO:0000256" key="6">
    <source>
        <dbReference type="ARBA" id="ARBA00023136"/>
    </source>
</evidence>
<evidence type="ECO:0000256" key="3">
    <source>
        <dbReference type="ARBA" id="ARBA00022679"/>
    </source>
</evidence>
<dbReference type="PANTHER" id="PTHR20961:SF38">
    <property type="entry name" value="PROTEIN O-LINKED-MANNOSE BETA-1,4-N-ACETYLGLUCOSAMINYLTRANSFERASE 2"/>
    <property type="match status" value="1"/>
</dbReference>
<feature type="domain" description="Glycosyltransferase 61 catalytic" evidence="9">
    <location>
        <begin position="170"/>
        <end position="394"/>
    </location>
</feature>
<evidence type="ECO:0000256" key="2">
    <source>
        <dbReference type="ARBA" id="ARBA00022676"/>
    </source>
</evidence>
<dbReference type="Proteomes" id="UP000759537">
    <property type="component" value="Unassembled WGS sequence"/>
</dbReference>
<comment type="subcellular location">
    <subcellularLocation>
        <location evidence="1">Membrane</location>
        <topology evidence="1">Single-pass membrane protein</topology>
    </subcellularLocation>
</comment>
<evidence type="ECO:0000313" key="11">
    <source>
        <dbReference type="Proteomes" id="UP000759537"/>
    </source>
</evidence>